<keyword evidence="7 9" id="KW-0413">Isomerase</keyword>
<comment type="function">
    <text evidence="9">Involved in protein export. Acts as a chaperone by maintaining the newly synthesized protein in an open conformation. Functions as a peptidyl-prolyl cis-trans isomerase.</text>
</comment>
<dbReference type="EMBL" id="FSQZ01000001">
    <property type="protein sequence ID" value="SIN63337.1"/>
    <property type="molecule type" value="Genomic_DNA"/>
</dbReference>
<keyword evidence="10" id="KW-0175">Coiled coil</keyword>
<dbReference type="Gene3D" id="3.10.50.40">
    <property type="match status" value="1"/>
</dbReference>
<dbReference type="SUPFAM" id="SSF109998">
    <property type="entry name" value="Triger factor/SurA peptide-binding domain-like"/>
    <property type="match status" value="1"/>
</dbReference>
<dbReference type="InterPro" id="IPR027304">
    <property type="entry name" value="Trigger_fact/SurA_dom_sf"/>
</dbReference>
<dbReference type="PANTHER" id="PTHR30560:SF3">
    <property type="entry name" value="TRIGGER FACTOR-LIKE PROTEIN TIG, CHLOROPLASTIC"/>
    <property type="match status" value="1"/>
</dbReference>
<dbReference type="EC" id="5.2.1.8" evidence="3 9"/>
<protein>
    <recommendedName>
        <fullName evidence="4 9">Trigger factor</fullName>
        <shortName evidence="9">TF</shortName>
        <ecNumber evidence="3 9">5.2.1.8</ecNumber>
    </recommendedName>
    <alternativeName>
        <fullName evidence="8 9">PPIase</fullName>
    </alternativeName>
</protein>
<evidence type="ECO:0000313" key="15">
    <source>
        <dbReference type="Proteomes" id="UP000185093"/>
    </source>
</evidence>
<evidence type="ECO:0000259" key="12">
    <source>
        <dbReference type="Pfam" id="PF05697"/>
    </source>
</evidence>
<feature type="region of interest" description="Disordered" evidence="11">
    <location>
        <begin position="474"/>
        <end position="498"/>
    </location>
</feature>
<comment type="domain">
    <text evidence="9">Consists of 3 domains; the N-terminus binds the ribosome, the middle domain has PPIase activity, while the C-terminus has intrinsic chaperone activity on its own.</text>
</comment>
<dbReference type="InterPro" id="IPR008881">
    <property type="entry name" value="Trigger_fac_ribosome-bd_bac"/>
</dbReference>
<comment type="similarity">
    <text evidence="2 9">Belongs to the FKBP-type PPIase family. Tig subfamily.</text>
</comment>
<evidence type="ECO:0000256" key="4">
    <source>
        <dbReference type="ARBA" id="ARBA00016902"/>
    </source>
</evidence>
<dbReference type="SUPFAM" id="SSF54534">
    <property type="entry name" value="FKBP-like"/>
    <property type="match status" value="1"/>
</dbReference>
<evidence type="ECO:0000256" key="3">
    <source>
        <dbReference type="ARBA" id="ARBA00013194"/>
    </source>
</evidence>
<dbReference type="InterPro" id="IPR046357">
    <property type="entry name" value="PPIase_dom_sf"/>
</dbReference>
<evidence type="ECO:0000256" key="10">
    <source>
        <dbReference type="SAM" id="Coils"/>
    </source>
</evidence>
<comment type="subcellular location">
    <subcellularLocation>
        <location evidence="9">Cytoplasm</location>
    </subcellularLocation>
    <text evidence="9">About half TF is bound to the ribosome near the polypeptide exit tunnel while the other half is free in the cytoplasm.</text>
</comment>
<evidence type="ECO:0000256" key="7">
    <source>
        <dbReference type="ARBA" id="ARBA00023235"/>
    </source>
</evidence>
<accession>A0ABY1JBE6</accession>
<dbReference type="Pfam" id="PF05698">
    <property type="entry name" value="Trigger_C"/>
    <property type="match status" value="1"/>
</dbReference>
<keyword evidence="9" id="KW-0132">Cell division</keyword>
<dbReference type="Gene3D" id="1.10.3120.10">
    <property type="entry name" value="Trigger factor, C-terminal domain"/>
    <property type="match status" value="1"/>
</dbReference>
<dbReference type="Gene3D" id="3.30.70.1050">
    <property type="entry name" value="Trigger factor ribosome-binding domain"/>
    <property type="match status" value="1"/>
</dbReference>
<feature type="domain" description="Trigger factor C-terminal" evidence="13">
    <location>
        <begin position="280"/>
        <end position="443"/>
    </location>
</feature>
<dbReference type="Pfam" id="PF05697">
    <property type="entry name" value="Trigger_N"/>
    <property type="match status" value="1"/>
</dbReference>
<dbReference type="Proteomes" id="UP000185093">
    <property type="component" value="Unassembled WGS sequence"/>
</dbReference>
<keyword evidence="15" id="KW-1185">Reference proteome</keyword>
<feature type="coiled-coil region" evidence="10">
    <location>
        <begin position="438"/>
        <end position="472"/>
    </location>
</feature>
<name>A0ABY1JBE6_9BACT</name>
<dbReference type="PIRSF" id="PIRSF003095">
    <property type="entry name" value="Trigger_factor"/>
    <property type="match status" value="1"/>
</dbReference>
<dbReference type="NCBIfam" id="TIGR00115">
    <property type="entry name" value="tig"/>
    <property type="match status" value="1"/>
</dbReference>
<evidence type="ECO:0000256" key="8">
    <source>
        <dbReference type="ARBA" id="ARBA00029986"/>
    </source>
</evidence>
<organism evidence="14 15">
    <name type="scientific">Acetomicrobium flavidum</name>
    <dbReference type="NCBI Taxonomy" id="49896"/>
    <lineage>
        <taxon>Bacteria</taxon>
        <taxon>Thermotogati</taxon>
        <taxon>Synergistota</taxon>
        <taxon>Synergistia</taxon>
        <taxon>Synergistales</taxon>
        <taxon>Acetomicrobiaceae</taxon>
        <taxon>Acetomicrobium</taxon>
    </lineage>
</organism>
<evidence type="ECO:0000256" key="9">
    <source>
        <dbReference type="HAMAP-Rule" id="MF_00303"/>
    </source>
</evidence>
<evidence type="ECO:0000259" key="13">
    <source>
        <dbReference type="Pfam" id="PF05698"/>
    </source>
</evidence>
<dbReference type="InterPro" id="IPR036611">
    <property type="entry name" value="Trigger_fac_ribosome-bd_sf"/>
</dbReference>
<sequence>MLKKGVWVAMKTELVSQEKNVVKIKAEVEAERFENAVKDVVKEISQKANIKGFRKGKVPRNVIELYFGKESLYREALENLIPEVVEEIKEEYELELVAEPKVKVQGEPKEGSPVVLEIEYEVMPEVDLPDLEQIEVPMLKPVVTDEMVEKVINDLRERNAEYADLEEDRPIKEDDIVLVKAVAQVQRDEGDDSERFEFEGKEMEDTIDLSANYLDENIKKDLIGQTVGRTVTSTVTHPDDGSELAGKQITYTMEIRGLKKKVLPELDEEFLKKVGAEGKTLEEFKAQIREQLQRNLEARAKSDAINLALQQIASMAKVEVPDRMVERELHSLLHEEEARVKQAYNLTLEEYARQSGIDFEEYKNSLRKQAYRRVLNSLVLEELTKRFEIKVNPDDIKSYVARMANSYNISPEKLSAFIASDQERLYKVSYDIMTEKTLDKILEHIKVKELEKEEYERAVKELLEKLKATSAEEVPQVLSNEARGGNDDASSDSDRTDG</sequence>
<dbReference type="PANTHER" id="PTHR30560">
    <property type="entry name" value="TRIGGER FACTOR CHAPERONE AND PEPTIDYL-PROLYL CIS/TRANS ISOMERASE"/>
    <property type="match status" value="1"/>
</dbReference>
<keyword evidence="9" id="KW-0963">Cytoplasm</keyword>
<evidence type="ECO:0000256" key="11">
    <source>
        <dbReference type="SAM" id="MobiDB-lite"/>
    </source>
</evidence>
<keyword evidence="5 9" id="KW-0697">Rotamase</keyword>
<dbReference type="SUPFAM" id="SSF102735">
    <property type="entry name" value="Trigger factor ribosome-binding domain"/>
    <property type="match status" value="1"/>
</dbReference>
<evidence type="ECO:0000256" key="6">
    <source>
        <dbReference type="ARBA" id="ARBA00023186"/>
    </source>
</evidence>
<evidence type="ECO:0000256" key="2">
    <source>
        <dbReference type="ARBA" id="ARBA00005464"/>
    </source>
</evidence>
<dbReference type="InterPro" id="IPR037041">
    <property type="entry name" value="Trigger_fac_C_sf"/>
</dbReference>
<gene>
    <name evidence="9" type="primary">tig</name>
    <name evidence="14" type="ORF">SAMN05444368_0371</name>
</gene>
<comment type="catalytic activity">
    <reaction evidence="1 9">
        <text>[protein]-peptidylproline (omega=180) = [protein]-peptidylproline (omega=0)</text>
        <dbReference type="Rhea" id="RHEA:16237"/>
        <dbReference type="Rhea" id="RHEA-COMP:10747"/>
        <dbReference type="Rhea" id="RHEA-COMP:10748"/>
        <dbReference type="ChEBI" id="CHEBI:83833"/>
        <dbReference type="ChEBI" id="CHEBI:83834"/>
        <dbReference type="EC" id="5.2.1.8"/>
    </reaction>
</comment>
<dbReference type="InterPro" id="IPR005215">
    <property type="entry name" value="Trig_fac"/>
</dbReference>
<evidence type="ECO:0000256" key="1">
    <source>
        <dbReference type="ARBA" id="ARBA00000971"/>
    </source>
</evidence>
<dbReference type="InterPro" id="IPR008880">
    <property type="entry name" value="Trigger_fac_C"/>
</dbReference>
<keyword evidence="6 9" id="KW-0143">Chaperone</keyword>
<evidence type="ECO:0000256" key="5">
    <source>
        <dbReference type="ARBA" id="ARBA00023110"/>
    </source>
</evidence>
<feature type="domain" description="Trigger factor ribosome-binding bacterial" evidence="12">
    <location>
        <begin position="10"/>
        <end position="155"/>
    </location>
</feature>
<reference evidence="14 15" key="1">
    <citation type="submission" date="2016-11" db="EMBL/GenBank/DDBJ databases">
        <authorList>
            <person name="Varghese N."/>
            <person name="Submissions S."/>
        </authorList>
    </citation>
    <scope>NUCLEOTIDE SEQUENCE [LARGE SCALE GENOMIC DNA]</scope>
    <source>
        <strain evidence="14 15">DSM 20664</strain>
    </source>
</reference>
<comment type="caution">
    <text evidence="14">The sequence shown here is derived from an EMBL/GenBank/DDBJ whole genome shotgun (WGS) entry which is preliminary data.</text>
</comment>
<evidence type="ECO:0000313" key="14">
    <source>
        <dbReference type="EMBL" id="SIN63337.1"/>
    </source>
</evidence>
<proteinExistence type="inferred from homology"/>
<keyword evidence="9" id="KW-0131">Cell cycle</keyword>
<dbReference type="HAMAP" id="MF_00303">
    <property type="entry name" value="Trigger_factor_Tig"/>
    <property type="match status" value="1"/>
</dbReference>